<feature type="transmembrane region" description="Helical" evidence="1">
    <location>
        <begin position="185"/>
        <end position="202"/>
    </location>
</feature>
<dbReference type="Pfam" id="PF10067">
    <property type="entry name" value="DUF2306"/>
    <property type="match status" value="1"/>
</dbReference>
<reference evidence="2 3" key="1">
    <citation type="submission" date="2018-11" db="EMBL/GenBank/DDBJ databases">
        <title>Sequencing the genomes of 1000 actinobacteria strains.</title>
        <authorList>
            <person name="Klenk H.-P."/>
        </authorList>
    </citation>
    <scope>NUCLEOTIDE SEQUENCE [LARGE SCALE GENOMIC DNA]</scope>
    <source>
        <strain evidence="2 3">DSM 44231</strain>
    </source>
</reference>
<keyword evidence="3" id="KW-1185">Reference proteome</keyword>
<keyword evidence="1" id="KW-0812">Transmembrane</keyword>
<feature type="transmembrane region" description="Helical" evidence="1">
    <location>
        <begin position="50"/>
        <end position="72"/>
    </location>
</feature>
<feature type="transmembrane region" description="Helical" evidence="1">
    <location>
        <begin position="119"/>
        <end position="139"/>
    </location>
</feature>
<name>A0A3N1H6J3_9PSEU</name>
<feature type="transmembrane region" description="Helical" evidence="1">
    <location>
        <begin position="84"/>
        <end position="107"/>
    </location>
</feature>
<protein>
    <submittedName>
        <fullName evidence="2">Putative membrane protein</fullName>
    </submittedName>
</protein>
<gene>
    <name evidence="2" type="ORF">EDD40_3488</name>
</gene>
<evidence type="ECO:0000313" key="2">
    <source>
        <dbReference type="EMBL" id="ROP38147.1"/>
    </source>
</evidence>
<feature type="transmembrane region" description="Helical" evidence="1">
    <location>
        <begin position="151"/>
        <end position="173"/>
    </location>
</feature>
<dbReference type="InterPro" id="IPR018750">
    <property type="entry name" value="DUF2306_membrane"/>
</dbReference>
<evidence type="ECO:0000256" key="1">
    <source>
        <dbReference type="SAM" id="Phobius"/>
    </source>
</evidence>
<keyword evidence="1" id="KW-0472">Membrane</keyword>
<sequence length="222" mass="24023">MTSSTRADWLVPTALVALALIPMAGGAIRLTDLAGGEVTAENARFFAAPAPVVLHIFSAVLYCLGGAFQFSAGFRRRKPATHRVLGRVLVPAGVLMGLTGLWMTLFYPYPEGDGDLLAAFRLVTGSGTVLALVLGFHAIRRRDVRRHRAWMVRAYALAQGAGTQALVTIAWVLLVGPATGMTRTLLLGLGWVINIAVAEWVVREPGRGRRTFYRARRAERTA</sequence>
<evidence type="ECO:0000313" key="3">
    <source>
        <dbReference type="Proteomes" id="UP000268727"/>
    </source>
</evidence>
<dbReference type="EMBL" id="RJKM01000001">
    <property type="protein sequence ID" value="ROP38147.1"/>
    <property type="molecule type" value="Genomic_DNA"/>
</dbReference>
<dbReference type="RefSeq" id="WP_246037709.1">
    <property type="nucleotide sequence ID" value="NZ_RJKM01000001.1"/>
</dbReference>
<dbReference type="Proteomes" id="UP000268727">
    <property type="component" value="Unassembled WGS sequence"/>
</dbReference>
<accession>A0A3N1H6J3</accession>
<proteinExistence type="predicted"/>
<organism evidence="2 3">
    <name type="scientific">Saccharothrix texasensis</name>
    <dbReference type="NCBI Taxonomy" id="103734"/>
    <lineage>
        <taxon>Bacteria</taxon>
        <taxon>Bacillati</taxon>
        <taxon>Actinomycetota</taxon>
        <taxon>Actinomycetes</taxon>
        <taxon>Pseudonocardiales</taxon>
        <taxon>Pseudonocardiaceae</taxon>
        <taxon>Saccharothrix</taxon>
    </lineage>
</organism>
<comment type="caution">
    <text evidence="2">The sequence shown here is derived from an EMBL/GenBank/DDBJ whole genome shotgun (WGS) entry which is preliminary data.</text>
</comment>
<dbReference type="AlphaFoldDB" id="A0A3N1H6J3"/>
<keyword evidence="1" id="KW-1133">Transmembrane helix</keyword>